<name>A0A0F9N832_9ZZZZ</name>
<evidence type="ECO:0000256" key="1">
    <source>
        <dbReference type="SAM" id="Coils"/>
    </source>
</evidence>
<gene>
    <name evidence="2" type="ORF">LCGC14_1061050</name>
</gene>
<accession>A0A0F9N832</accession>
<comment type="caution">
    <text evidence="2">The sequence shown here is derived from an EMBL/GenBank/DDBJ whole genome shotgun (WGS) entry which is preliminary data.</text>
</comment>
<proteinExistence type="predicted"/>
<protein>
    <recommendedName>
        <fullName evidence="3">Calcineurin-like phosphoesterase domain-containing protein</fullName>
    </recommendedName>
</protein>
<evidence type="ECO:0000313" key="2">
    <source>
        <dbReference type="EMBL" id="KKN08012.1"/>
    </source>
</evidence>
<organism evidence="2">
    <name type="scientific">marine sediment metagenome</name>
    <dbReference type="NCBI Taxonomy" id="412755"/>
    <lineage>
        <taxon>unclassified sequences</taxon>
        <taxon>metagenomes</taxon>
        <taxon>ecological metagenomes</taxon>
    </lineage>
</organism>
<dbReference type="EMBL" id="LAZR01004503">
    <property type="protein sequence ID" value="KKN08012.1"/>
    <property type="molecule type" value="Genomic_DNA"/>
</dbReference>
<dbReference type="AlphaFoldDB" id="A0A0F9N832"/>
<feature type="coiled-coil region" evidence="1">
    <location>
        <begin position="7"/>
        <end position="41"/>
    </location>
</feature>
<evidence type="ECO:0008006" key="3">
    <source>
        <dbReference type="Google" id="ProtNLM"/>
    </source>
</evidence>
<keyword evidence="1" id="KW-0175">Coiled coil</keyword>
<reference evidence="2" key="1">
    <citation type="journal article" date="2015" name="Nature">
        <title>Complex archaea that bridge the gap between prokaryotes and eukaryotes.</title>
        <authorList>
            <person name="Spang A."/>
            <person name="Saw J.H."/>
            <person name="Jorgensen S.L."/>
            <person name="Zaremba-Niedzwiedzka K."/>
            <person name="Martijn J."/>
            <person name="Lind A.E."/>
            <person name="van Eijk R."/>
            <person name="Schleper C."/>
            <person name="Guy L."/>
            <person name="Ettema T.J."/>
        </authorList>
    </citation>
    <scope>NUCLEOTIDE SEQUENCE</scope>
</reference>
<sequence>MIKKTSIAKKKVRLEKLAKLVSDAKSERAKNKNTIRDLREDPGLANDLKELLCADLKRVSEIPRAILGPSSSRQRYRELGHYSTSLVTFLFGMWAEFQRQAGIFPSLATRQVERNISKTLRAQDIARYADEHVKPWDGAYNKLKVTRKPFTLQIGGDFHSHFCNPFARRVWHDVNKSLQPNGIRYNGDVVDFPQLSTHRQLPGHFPLSLQDEIDWGVGLFAQDRRANPLADMKLLIGNHDNRLITALADHSPVFSSLDSMNFAELFKLDWLEMGLVCRANFLNPSHRHKKVDIAENWETICDPDGVPLWTTVHGFLCGKDSARKHLTRFMTHGINGHLHDRQMVSGGSYATGVKHWHQAPAMAHPRAIAAGYIAGPIEFNGWSCGFAFVTLYPATGDVQVEWAQVNEEIATFRDRVWRINRSERDQIQEMLQI</sequence>